<evidence type="ECO:0000313" key="3">
    <source>
        <dbReference type="EMBL" id="VVB08884.1"/>
    </source>
</evidence>
<reference evidence="3" key="1">
    <citation type="submission" date="2019-07" db="EMBL/GenBank/DDBJ databases">
        <authorList>
            <person name="Dittberner H."/>
        </authorList>
    </citation>
    <scope>NUCLEOTIDE SEQUENCE [LARGE SCALE GENOMIC DNA]</scope>
</reference>
<dbReference type="EMBL" id="CABITT030000006">
    <property type="protein sequence ID" value="VVB08884.1"/>
    <property type="molecule type" value="Genomic_DNA"/>
</dbReference>
<dbReference type="AlphaFoldDB" id="A0A565C5E6"/>
<evidence type="ECO:0000256" key="2">
    <source>
        <dbReference type="SAM" id="SignalP"/>
    </source>
</evidence>
<evidence type="ECO:0000313" key="4">
    <source>
        <dbReference type="Proteomes" id="UP000489600"/>
    </source>
</evidence>
<dbReference type="Gene3D" id="1.10.287.1490">
    <property type="match status" value="1"/>
</dbReference>
<dbReference type="Proteomes" id="UP000489600">
    <property type="component" value="Unassembled WGS sequence"/>
</dbReference>
<protein>
    <submittedName>
        <fullName evidence="3">Uncharacterized protein</fullName>
    </submittedName>
</protein>
<dbReference type="SUPFAM" id="SSF58113">
    <property type="entry name" value="Apolipoprotein A-I"/>
    <property type="match status" value="1"/>
</dbReference>
<dbReference type="Gene3D" id="1.20.5.1230">
    <property type="entry name" value="Apolipoprotein A-I"/>
    <property type="match status" value="1"/>
</dbReference>
<sequence length="518" mass="58921">MAAAKLVALLLIAFVFTTGVFADAGIDGEEPKLETTVGSQIEFDQLNAKILALESQIDDKTKELKGREELVAEKEKLLQEKHDKVASLETEVSSLRKKGSSDSTELLGTAQARAAELEKQVEVLKNFLEQKNKEKESTEARRSEAEKKLSELNSRVEELHKTNEEQKNKIRKLERALKISEEEMLRAKQEATTKAQQLLEVHGAWLPPWLAVHWINFQTVAGTHWDSHGKPVMEKVTQKAKQAKAQAEKWAEPHMVNVKTKYIPAMKDTVKTHVEPHIQTLSNKAKDTYHASKSAVTPHIIKFQEHVDPYYQGAKMFSKPYVDQVATATKPHVDKVRATMKPYTKKAVHYYKEFLKSATMYHHQVKANVERKLKSHELTEPFATKEFVWFTASALLALPIFIAYKFLSQRQRNLPDTLITIVVVRPKGVILTSEVTRFVLLSLPRAENIRGTSRFLLRYSSPINKESVCVRFPNPIAESFCEIQNVFNTYSYSVEAIQRLVTTGFDAVSLYLSNRHVV</sequence>
<dbReference type="PANTHER" id="PTHR34360:SF15">
    <property type="entry name" value="BNAA04G14370D PROTEIN"/>
    <property type="match status" value="1"/>
</dbReference>
<keyword evidence="2" id="KW-0732">Signal</keyword>
<organism evidence="3 4">
    <name type="scientific">Arabis nemorensis</name>
    <dbReference type="NCBI Taxonomy" id="586526"/>
    <lineage>
        <taxon>Eukaryota</taxon>
        <taxon>Viridiplantae</taxon>
        <taxon>Streptophyta</taxon>
        <taxon>Embryophyta</taxon>
        <taxon>Tracheophyta</taxon>
        <taxon>Spermatophyta</taxon>
        <taxon>Magnoliopsida</taxon>
        <taxon>eudicotyledons</taxon>
        <taxon>Gunneridae</taxon>
        <taxon>Pentapetalae</taxon>
        <taxon>rosids</taxon>
        <taxon>malvids</taxon>
        <taxon>Brassicales</taxon>
        <taxon>Brassicaceae</taxon>
        <taxon>Arabideae</taxon>
        <taxon>Arabis</taxon>
    </lineage>
</organism>
<dbReference type="PANTHER" id="PTHR34360">
    <property type="entry name" value="OS08G0519400 PROTEIN"/>
    <property type="match status" value="1"/>
</dbReference>
<gene>
    <name evidence="3" type="ORF">ANE_LOCUS19328</name>
</gene>
<proteinExistence type="predicted"/>
<keyword evidence="1" id="KW-0175">Coiled coil</keyword>
<dbReference type="OrthoDB" id="2017695at2759"/>
<feature type="coiled-coil region" evidence="1">
    <location>
        <begin position="43"/>
        <end position="190"/>
    </location>
</feature>
<comment type="caution">
    <text evidence="3">The sequence shown here is derived from an EMBL/GenBank/DDBJ whole genome shotgun (WGS) entry which is preliminary data.</text>
</comment>
<accession>A0A565C5E6</accession>
<keyword evidence="4" id="KW-1185">Reference proteome</keyword>
<evidence type="ECO:0000256" key="1">
    <source>
        <dbReference type="SAM" id="Coils"/>
    </source>
</evidence>
<feature type="signal peptide" evidence="2">
    <location>
        <begin position="1"/>
        <end position="22"/>
    </location>
</feature>
<feature type="chain" id="PRO_5021848315" evidence="2">
    <location>
        <begin position="23"/>
        <end position="518"/>
    </location>
</feature>
<name>A0A565C5E6_9BRAS</name>